<dbReference type="CDD" id="cd09272">
    <property type="entry name" value="RNase_HI_RT_Ty1"/>
    <property type="match status" value="1"/>
</dbReference>
<evidence type="ECO:0000313" key="2">
    <source>
        <dbReference type="Proteomes" id="UP001172457"/>
    </source>
</evidence>
<proteinExistence type="predicted"/>
<dbReference type="PANTHER" id="PTHR11439">
    <property type="entry name" value="GAG-POL-RELATED RETROTRANSPOSON"/>
    <property type="match status" value="1"/>
</dbReference>
<dbReference type="InterPro" id="IPR043502">
    <property type="entry name" value="DNA/RNA_pol_sf"/>
</dbReference>
<protein>
    <submittedName>
        <fullName evidence="1">Uncharacterized protein</fullName>
    </submittedName>
</protein>
<dbReference type="AlphaFoldDB" id="A0AA38T9R7"/>
<evidence type="ECO:0000313" key="1">
    <source>
        <dbReference type="EMBL" id="KAJ9556994.1"/>
    </source>
</evidence>
<keyword evidence="2" id="KW-1185">Reference proteome</keyword>
<sequence length="345" mass="38939">MRESIVPIRVIRSYSEFVLRFSIICCSTVGMITSPACARFQANPKESHMLAVKRILRYLKDTPNRGLWYPKESGFELVAFSDADHGGRQLDRKSTSGHVQFLGDKLVSWGSKKQHCVSTSTAEAEYVAAAHKTQLRDYGYNFNHIPIYCDSKSAITITCNPVQHTRTKHIDIRYHFIKDHVERGTIELYFVNTEYQLADLFTKPLDEKRFNFLISKLGLFDPQEWSSLNYSVLYNHDSVFRLVLLTTVSSLSWTNVHPVNGERSLPMPVLRGNVVCLRLIWEGTDFDPTGSFPATGSVSGDRTGSDSGDRTGLVFVVRPSTFSLVTKPDSSAKTTVFRTKVHPTT</sequence>
<dbReference type="EMBL" id="JARYMX010000003">
    <property type="protein sequence ID" value="KAJ9556994.1"/>
    <property type="molecule type" value="Genomic_DNA"/>
</dbReference>
<dbReference type="Proteomes" id="UP001172457">
    <property type="component" value="Chromosome 3"/>
</dbReference>
<gene>
    <name evidence="1" type="ORF">OSB04_011608</name>
</gene>
<dbReference type="SUPFAM" id="SSF56672">
    <property type="entry name" value="DNA/RNA polymerases"/>
    <property type="match status" value="1"/>
</dbReference>
<dbReference type="PANTHER" id="PTHR11439:SF495">
    <property type="entry name" value="REVERSE TRANSCRIPTASE, RNA-DEPENDENT DNA POLYMERASE-RELATED"/>
    <property type="match status" value="1"/>
</dbReference>
<organism evidence="1 2">
    <name type="scientific">Centaurea solstitialis</name>
    <name type="common">yellow star-thistle</name>
    <dbReference type="NCBI Taxonomy" id="347529"/>
    <lineage>
        <taxon>Eukaryota</taxon>
        <taxon>Viridiplantae</taxon>
        <taxon>Streptophyta</taxon>
        <taxon>Embryophyta</taxon>
        <taxon>Tracheophyta</taxon>
        <taxon>Spermatophyta</taxon>
        <taxon>Magnoliopsida</taxon>
        <taxon>eudicotyledons</taxon>
        <taxon>Gunneridae</taxon>
        <taxon>Pentapetalae</taxon>
        <taxon>asterids</taxon>
        <taxon>campanulids</taxon>
        <taxon>Asterales</taxon>
        <taxon>Asteraceae</taxon>
        <taxon>Carduoideae</taxon>
        <taxon>Cardueae</taxon>
        <taxon>Centaureinae</taxon>
        <taxon>Centaurea</taxon>
    </lineage>
</organism>
<name>A0AA38T9R7_9ASTR</name>
<reference evidence="1" key="1">
    <citation type="submission" date="2023-03" db="EMBL/GenBank/DDBJ databases">
        <title>Chromosome-scale reference genome and RAD-based genetic map of yellow starthistle (Centaurea solstitialis) reveal putative structural variation and QTLs associated with invader traits.</title>
        <authorList>
            <person name="Reatini B."/>
            <person name="Cang F.A."/>
            <person name="Jiang Q."/>
            <person name="Mckibben M.T.W."/>
            <person name="Barker M.S."/>
            <person name="Rieseberg L.H."/>
            <person name="Dlugosch K.M."/>
        </authorList>
    </citation>
    <scope>NUCLEOTIDE SEQUENCE</scope>
    <source>
        <strain evidence="1">CAN-66</strain>
        <tissue evidence="1">Leaf</tissue>
    </source>
</reference>
<comment type="caution">
    <text evidence="1">The sequence shown here is derived from an EMBL/GenBank/DDBJ whole genome shotgun (WGS) entry which is preliminary data.</text>
</comment>
<accession>A0AA38T9R7</accession>